<protein>
    <recommendedName>
        <fullName evidence="2">glutathione transferase</fullName>
        <ecNumber evidence="2">2.5.1.18</ecNumber>
    </recommendedName>
</protein>
<feature type="non-terminal residue" evidence="6">
    <location>
        <position position="1"/>
    </location>
</feature>
<dbReference type="InterPro" id="IPR010987">
    <property type="entry name" value="Glutathione-S-Trfase_C-like"/>
</dbReference>
<evidence type="ECO:0000256" key="3">
    <source>
        <dbReference type="ARBA" id="ARBA00022679"/>
    </source>
</evidence>
<evidence type="ECO:0000256" key="1">
    <source>
        <dbReference type="ARBA" id="ARBA00010128"/>
    </source>
</evidence>
<dbReference type="GO" id="GO:0004364">
    <property type="term" value="F:glutathione transferase activity"/>
    <property type="evidence" value="ECO:0007669"/>
    <property type="project" value="UniProtKB-EC"/>
</dbReference>
<accession>A0A4P9VUT5</accession>
<dbReference type="GO" id="GO:0006749">
    <property type="term" value="P:glutathione metabolic process"/>
    <property type="evidence" value="ECO:0007669"/>
    <property type="project" value="TreeGrafter"/>
</dbReference>
<dbReference type="GO" id="GO:0009636">
    <property type="term" value="P:response to toxic substance"/>
    <property type="evidence" value="ECO:0007669"/>
    <property type="project" value="UniProtKB-ARBA"/>
</dbReference>
<dbReference type="Pfam" id="PF00043">
    <property type="entry name" value="GST_C"/>
    <property type="match status" value="1"/>
</dbReference>
<evidence type="ECO:0000256" key="2">
    <source>
        <dbReference type="ARBA" id="ARBA00012452"/>
    </source>
</evidence>
<dbReference type="Proteomes" id="UP000269721">
    <property type="component" value="Unassembled WGS sequence"/>
</dbReference>
<evidence type="ECO:0000256" key="4">
    <source>
        <dbReference type="ARBA" id="ARBA00047960"/>
    </source>
</evidence>
<dbReference type="SUPFAM" id="SSF47616">
    <property type="entry name" value="GST C-terminal domain-like"/>
    <property type="match status" value="1"/>
</dbReference>
<dbReference type="InterPro" id="IPR036282">
    <property type="entry name" value="Glutathione-S-Trfase_C_sf"/>
</dbReference>
<sequence>QSDPYASKLVGEVVFKKAFGRGEADAAKVAELRAGLAHCLDVYETHLATNTYLAGDEFTMADLVHMPYFGLLEAAGAGDIVDAHPNVKKWWERVSARPAWARANGK</sequence>
<evidence type="ECO:0000313" key="7">
    <source>
        <dbReference type="Proteomes" id="UP000269721"/>
    </source>
</evidence>
<dbReference type="PANTHER" id="PTHR43900:SF3">
    <property type="entry name" value="GLUTATHIONE S-TRANSFERASE RHO"/>
    <property type="match status" value="1"/>
</dbReference>
<comment type="similarity">
    <text evidence="1">Belongs to the GST superfamily. Phi family.</text>
</comment>
<dbReference type="GO" id="GO:0005737">
    <property type="term" value="C:cytoplasm"/>
    <property type="evidence" value="ECO:0007669"/>
    <property type="project" value="TreeGrafter"/>
</dbReference>
<dbReference type="PANTHER" id="PTHR43900">
    <property type="entry name" value="GLUTATHIONE S-TRANSFERASE RHO"/>
    <property type="match status" value="1"/>
</dbReference>
<dbReference type="EC" id="2.5.1.18" evidence="2"/>
<dbReference type="Gene3D" id="1.20.1050.10">
    <property type="match status" value="1"/>
</dbReference>
<gene>
    <name evidence="6" type="ORF">BDK51DRAFT_52979</name>
</gene>
<comment type="catalytic activity">
    <reaction evidence="4">
        <text>RX + glutathione = an S-substituted glutathione + a halide anion + H(+)</text>
        <dbReference type="Rhea" id="RHEA:16437"/>
        <dbReference type="ChEBI" id="CHEBI:15378"/>
        <dbReference type="ChEBI" id="CHEBI:16042"/>
        <dbReference type="ChEBI" id="CHEBI:17792"/>
        <dbReference type="ChEBI" id="CHEBI:57925"/>
        <dbReference type="ChEBI" id="CHEBI:90779"/>
        <dbReference type="EC" id="2.5.1.18"/>
    </reaction>
</comment>
<dbReference type="FunFam" id="1.20.1050.10:FF:000004">
    <property type="entry name" value="Glutathione S-transferase F2"/>
    <property type="match status" value="1"/>
</dbReference>
<reference evidence="7" key="1">
    <citation type="journal article" date="2018" name="Nat. Microbiol.">
        <title>Leveraging single-cell genomics to expand the fungal tree of life.</title>
        <authorList>
            <person name="Ahrendt S.R."/>
            <person name="Quandt C.A."/>
            <person name="Ciobanu D."/>
            <person name="Clum A."/>
            <person name="Salamov A."/>
            <person name="Andreopoulos B."/>
            <person name="Cheng J.F."/>
            <person name="Woyke T."/>
            <person name="Pelin A."/>
            <person name="Henrissat B."/>
            <person name="Reynolds N.K."/>
            <person name="Benny G.L."/>
            <person name="Smith M.E."/>
            <person name="James T.Y."/>
            <person name="Grigoriev I.V."/>
        </authorList>
    </citation>
    <scope>NUCLEOTIDE SEQUENCE [LARGE SCALE GENOMIC DNA]</scope>
</reference>
<evidence type="ECO:0000259" key="5">
    <source>
        <dbReference type="PROSITE" id="PS50405"/>
    </source>
</evidence>
<name>A0A4P9VUT5_9FUNG</name>
<dbReference type="GO" id="GO:0043295">
    <property type="term" value="F:glutathione binding"/>
    <property type="evidence" value="ECO:0007669"/>
    <property type="project" value="TreeGrafter"/>
</dbReference>
<dbReference type="EMBL" id="ML001315">
    <property type="protein sequence ID" value="RKO83369.1"/>
    <property type="molecule type" value="Genomic_DNA"/>
</dbReference>
<organism evidence="6 7">
    <name type="scientific">Blyttiomyces helicus</name>
    <dbReference type="NCBI Taxonomy" id="388810"/>
    <lineage>
        <taxon>Eukaryota</taxon>
        <taxon>Fungi</taxon>
        <taxon>Fungi incertae sedis</taxon>
        <taxon>Chytridiomycota</taxon>
        <taxon>Chytridiomycota incertae sedis</taxon>
        <taxon>Chytridiomycetes</taxon>
        <taxon>Chytridiomycetes incertae sedis</taxon>
        <taxon>Blyttiomyces</taxon>
    </lineage>
</organism>
<evidence type="ECO:0000313" key="6">
    <source>
        <dbReference type="EMBL" id="RKO83369.1"/>
    </source>
</evidence>
<dbReference type="InterPro" id="IPR004046">
    <property type="entry name" value="GST_C"/>
</dbReference>
<keyword evidence="7" id="KW-1185">Reference proteome</keyword>
<keyword evidence="3 6" id="KW-0808">Transferase</keyword>
<feature type="domain" description="GST C-terminal" evidence="5">
    <location>
        <begin position="1"/>
        <end position="106"/>
    </location>
</feature>
<dbReference type="AlphaFoldDB" id="A0A4P9VUT5"/>
<dbReference type="PROSITE" id="PS50405">
    <property type="entry name" value="GST_CTER"/>
    <property type="match status" value="1"/>
</dbReference>
<proteinExistence type="inferred from homology"/>
<dbReference type="OrthoDB" id="249703at2759"/>